<dbReference type="PANTHER" id="PTHR46807">
    <property type="entry name" value="TRANSCRIPTION FACTOR PIF3"/>
    <property type="match status" value="1"/>
</dbReference>
<name>K7MMW3_SOYBN</name>
<dbReference type="FunCoup" id="K7MMW3">
    <property type="interactions" value="686"/>
</dbReference>
<dbReference type="Gramene" id="KRH05051">
    <property type="protein sequence ID" value="KRH05051"/>
    <property type="gene ID" value="GLYMA_17G204200"/>
</dbReference>
<sequence>MPLYELYRLAREKLGKETTSTRAPDQCSSTKNDFFELVWENDQISSQGQSSRVRRSPSCKRYGTYTRLGKFGDLDSGLNEIPMSMPSNEVDFCQDEDVLPWLDYPSIYRCNGNMAFRDSQKTYEEQWNVFKGSSAGQVETPRPKASSTSQSRALDVTKNNNMSNANQDVSYGEITYILSSSSDFSNAKVQKCDPPMNSNGSSSTIMNFSHFARPAAMVRANLQSIGLKSSLSSSRSDSMEMKNKGVVATSRIPPESIHIDSSGECLKEPTMQCQQVVEQSKVDNVVPSKQSEPAGKESSTKIDLFPNQVLGDSGTKGQTAAEKSKEPVVASSSVCSGNGTDQDTDDYEYHSEDVEEEPAGSKKTTGGRGGVGSKRSRAAEVHNLSKRVRKAIFYLCSINY</sequence>
<dbReference type="EnsemblPlants" id="KRH05051">
    <property type="protein sequence ID" value="KRH05051"/>
    <property type="gene ID" value="GLYMA_17G204200"/>
</dbReference>
<dbReference type="GO" id="GO:0003700">
    <property type="term" value="F:DNA-binding transcription factor activity"/>
    <property type="evidence" value="ECO:0000318"/>
    <property type="project" value="GO_Central"/>
</dbReference>
<dbReference type="InterPro" id="IPR044273">
    <property type="entry name" value="PIF3-like"/>
</dbReference>
<evidence type="ECO:0000313" key="2">
    <source>
        <dbReference type="EMBL" id="KRH05051.1"/>
    </source>
</evidence>
<dbReference type="eggNOG" id="ENOG502QV9I">
    <property type="taxonomic scope" value="Eukaryota"/>
</dbReference>
<gene>
    <name evidence="2" type="ORF">GLYMA_17G204200</name>
</gene>
<dbReference type="PaxDb" id="3847-GLYMA17G30406.1"/>
<accession>K7MMW3</accession>
<reference evidence="2" key="3">
    <citation type="submission" date="2018-07" db="EMBL/GenBank/DDBJ databases">
        <title>WGS assembly of Glycine max.</title>
        <authorList>
            <person name="Schmutz J."/>
            <person name="Cannon S."/>
            <person name="Schlueter J."/>
            <person name="Ma J."/>
            <person name="Mitros T."/>
            <person name="Nelson W."/>
            <person name="Hyten D."/>
            <person name="Song Q."/>
            <person name="Thelen J."/>
            <person name="Cheng J."/>
            <person name="Xu D."/>
            <person name="Hellsten U."/>
            <person name="May G."/>
            <person name="Yu Y."/>
            <person name="Sakurai T."/>
            <person name="Umezawa T."/>
            <person name="Bhattacharyya M."/>
            <person name="Sandhu D."/>
            <person name="Valliyodan B."/>
            <person name="Lindquist E."/>
            <person name="Peto M."/>
            <person name="Grant D."/>
            <person name="Shu S."/>
            <person name="Goodstein D."/>
            <person name="Barry K."/>
            <person name="Futrell-Griggs M."/>
            <person name="Abernathy B."/>
            <person name="Du J."/>
            <person name="Tian Z."/>
            <person name="Zhu L."/>
            <person name="Gill N."/>
            <person name="Joshi T."/>
            <person name="Libault M."/>
            <person name="Sethuraman A."/>
            <person name="Zhang X."/>
            <person name="Shinozaki K."/>
            <person name="Nguyen H."/>
            <person name="Wing R."/>
            <person name="Cregan P."/>
            <person name="Specht J."/>
            <person name="Grimwood J."/>
            <person name="Rokhsar D."/>
            <person name="Stacey G."/>
            <person name="Shoemaker R."/>
            <person name="Jackson S."/>
        </authorList>
    </citation>
    <scope>NUCLEOTIDE SEQUENCE</scope>
    <source>
        <tissue evidence="2">Callus</tissue>
    </source>
</reference>
<evidence type="ECO:0000256" key="1">
    <source>
        <dbReference type="SAM" id="MobiDB-lite"/>
    </source>
</evidence>
<feature type="compositionally biased region" description="Polar residues" evidence="1">
    <location>
        <begin position="330"/>
        <end position="341"/>
    </location>
</feature>
<dbReference type="EMBL" id="CM000850">
    <property type="protein sequence ID" value="KRH05051.1"/>
    <property type="molecule type" value="Genomic_DNA"/>
</dbReference>
<feature type="region of interest" description="Disordered" evidence="1">
    <location>
        <begin position="282"/>
        <end position="378"/>
    </location>
</feature>
<dbReference type="GO" id="GO:0000976">
    <property type="term" value="F:transcription cis-regulatory region binding"/>
    <property type="evidence" value="ECO:0000318"/>
    <property type="project" value="GO_Central"/>
</dbReference>
<dbReference type="AlphaFoldDB" id="K7MMW3"/>
<dbReference type="PANTHER" id="PTHR46807:SF1">
    <property type="entry name" value="TRANSCRIPTION FACTOR PIF3"/>
    <property type="match status" value="1"/>
</dbReference>
<dbReference type="Proteomes" id="UP000008827">
    <property type="component" value="Chromosome 17"/>
</dbReference>
<evidence type="ECO:0000313" key="4">
    <source>
        <dbReference type="Proteomes" id="UP000008827"/>
    </source>
</evidence>
<protein>
    <submittedName>
        <fullName evidence="2 3">Uncharacterized protein</fullName>
    </submittedName>
</protein>
<proteinExistence type="predicted"/>
<reference evidence="3" key="2">
    <citation type="submission" date="2018-02" db="UniProtKB">
        <authorList>
            <consortium name="EnsemblPlants"/>
        </authorList>
    </citation>
    <scope>IDENTIFICATION</scope>
    <source>
        <strain evidence="3">Williams 82</strain>
    </source>
</reference>
<organism evidence="3">
    <name type="scientific">Glycine max</name>
    <name type="common">Soybean</name>
    <name type="synonym">Glycine hispida</name>
    <dbReference type="NCBI Taxonomy" id="3847"/>
    <lineage>
        <taxon>Eukaryota</taxon>
        <taxon>Viridiplantae</taxon>
        <taxon>Streptophyta</taxon>
        <taxon>Embryophyta</taxon>
        <taxon>Tracheophyta</taxon>
        <taxon>Spermatophyta</taxon>
        <taxon>Magnoliopsida</taxon>
        <taxon>eudicotyledons</taxon>
        <taxon>Gunneridae</taxon>
        <taxon>Pentapetalae</taxon>
        <taxon>rosids</taxon>
        <taxon>fabids</taxon>
        <taxon>Fabales</taxon>
        <taxon>Fabaceae</taxon>
        <taxon>Papilionoideae</taxon>
        <taxon>50 kb inversion clade</taxon>
        <taxon>NPAAA clade</taxon>
        <taxon>indigoferoid/millettioid clade</taxon>
        <taxon>Phaseoleae</taxon>
        <taxon>Glycine</taxon>
        <taxon>Glycine subgen. Soja</taxon>
    </lineage>
</organism>
<dbReference type="InParanoid" id="K7MMW3"/>
<reference evidence="2 3" key="1">
    <citation type="journal article" date="2010" name="Nature">
        <title>Genome sequence of the palaeopolyploid soybean.</title>
        <authorList>
            <person name="Schmutz J."/>
            <person name="Cannon S.B."/>
            <person name="Schlueter J."/>
            <person name="Ma J."/>
            <person name="Mitros T."/>
            <person name="Nelson W."/>
            <person name="Hyten D.L."/>
            <person name="Song Q."/>
            <person name="Thelen J.J."/>
            <person name="Cheng J."/>
            <person name="Xu D."/>
            <person name="Hellsten U."/>
            <person name="May G.D."/>
            <person name="Yu Y."/>
            <person name="Sakurai T."/>
            <person name="Umezawa T."/>
            <person name="Bhattacharyya M.K."/>
            <person name="Sandhu D."/>
            <person name="Valliyodan B."/>
            <person name="Lindquist E."/>
            <person name="Peto M."/>
            <person name="Grant D."/>
            <person name="Shu S."/>
            <person name="Goodstein D."/>
            <person name="Barry K."/>
            <person name="Futrell-Griggs M."/>
            <person name="Abernathy B."/>
            <person name="Du J."/>
            <person name="Tian Z."/>
            <person name="Zhu L."/>
            <person name="Gill N."/>
            <person name="Joshi T."/>
            <person name="Libault M."/>
            <person name="Sethuraman A."/>
            <person name="Zhang X.-C."/>
            <person name="Shinozaki K."/>
            <person name="Nguyen H.T."/>
            <person name="Wing R.A."/>
            <person name="Cregan P."/>
            <person name="Specht J."/>
            <person name="Grimwood J."/>
            <person name="Rokhsar D."/>
            <person name="Stacey G."/>
            <person name="Shoemaker R.C."/>
            <person name="Jackson S.A."/>
        </authorList>
    </citation>
    <scope>NUCLEOTIDE SEQUENCE [LARGE SCALE GENOMIC DNA]</scope>
    <source>
        <strain evidence="3">cv. Williams 82</strain>
        <tissue evidence="2">Callus</tissue>
    </source>
</reference>
<evidence type="ECO:0000313" key="3">
    <source>
        <dbReference type="EnsemblPlants" id="KRH05051"/>
    </source>
</evidence>
<dbReference type="HOGENOM" id="CLU_014289_1_0_1"/>
<dbReference type="GO" id="GO:0010017">
    <property type="term" value="P:red or far-red light signaling pathway"/>
    <property type="evidence" value="ECO:0000318"/>
    <property type="project" value="GO_Central"/>
</dbReference>
<dbReference type="GO" id="GO:0005634">
    <property type="term" value="C:nucleus"/>
    <property type="evidence" value="ECO:0000318"/>
    <property type="project" value="GO_Central"/>
</dbReference>
<keyword evidence="4" id="KW-1185">Reference proteome</keyword>